<evidence type="ECO:0000313" key="1">
    <source>
        <dbReference type="EMBL" id="KIK47786.1"/>
    </source>
</evidence>
<protein>
    <submittedName>
        <fullName evidence="1">Uncharacterized protein</fullName>
    </submittedName>
</protein>
<organism evidence="1 2">
    <name type="scientific">Suillus luteus UH-Slu-Lm8-n1</name>
    <dbReference type="NCBI Taxonomy" id="930992"/>
    <lineage>
        <taxon>Eukaryota</taxon>
        <taxon>Fungi</taxon>
        <taxon>Dikarya</taxon>
        <taxon>Basidiomycota</taxon>
        <taxon>Agaricomycotina</taxon>
        <taxon>Agaricomycetes</taxon>
        <taxon>Agaricomycetidae</taxon>
        <taxon>Boletales</taxon>
        <taxon>Suillineae</taxon>
        <taxon>Suillaceae</taxon>
        <taxon>Suillus</taxon>
    </lineage>
</organism>
<keyword evidence="2" id="KW-1185">Reference proteome</keyword>
<dbReference type="EMBL" id="KN835143">
    <property type="protein sequence ID" value="KIK47786.1"/>
    <property type="molecule type" value="Genomic_DNA"/>
</dbReference>
<feature type="non-terminal residue" evidence="1">
    <location>
        <position position="1"/>
    </location>
</feature>
<proteinExistence type="predicted"/>
<dbReference type="InParanoid" id="A0A0D0B1D0"/>
<dbReference type="OrthoDB" id="2614496at2759"/>
<reference evidence="1 2" key="1">
    <citation type="submission" date="2014-04" db="EMBL/GenBank/DDBJ databases">
        <authorList>
            <consortium name="DOE Joint Genome Institute"/>
            <person name="Kuo A."/>
            <person name="Ruytinx J."/>
            <person name="Rineau F."/>
            <person name="Colpaert J."/>
            <person name="Kohler A."/>
            <person name="Nagy L.G."/>
            <person name="Floudas D."/>
            <person name="Copeland A."/>
            <person name="Barry K.W."/>
            <person name="Cichocki N."/>
            <person name="Veneault-Fourrey C."/>
            <person name="LaButti K."/>
            <person name="Lindquist E.A."/>
            <person name="Lipzen A."/>
            <person name="Lundell T."/>
            <person name="Morin E."/>
            <person name="Murat C."/>
            <person name="Sun H."/>
            <person name="Tunlid A."/>
            <person name="Henrissat B."/>
            <person name="Grigoriev I.V."/>
            <person name="Hibbett D.S."/>
            <person name="Martin F."/>
            <person name="Nordberg H.P."/>
            <person name="Cantor M.N."/>
            <person name="Hua S.X."/>
        </authorList>
    </citation>
    <scope>NUCLEOTIDE SEQUENCE [LARGE SCALE GENOMIC DNA]</scope>
    <source>
        <strain evidence="1 2">UH-Slu-Lm8-n1</strain>
    </source>
</reference>
<evidence type="ECO:0000313" key="2">
    <source>
        <dbReference type="Proteomes" id="UP000054485"/>
    </source>
</evidence>
<feature type="non-terminal residue" evidence="1">
    <location>
        <position position="113"/>
    </location>
</feature>
<sequence>FPWKTLPTFLGKNGCVLYNYPEDALMPGELRDTNQKSKGINDLTLRERGVLSDALKDGSLTLKRFHAKDFPRSLLASRKPVIYGEAPGPESPHAFGRRMFVNGRIDRKGPSRL</sequence>
<dbReference type="HOGENOM" id="CLU_117471_1_0_1"/>
<reference evidence="2" key="2">
    <citation type="submission" date="2015-01" db="EMBL/GenBank/DDBJ databases">
        <title>Evolutionary Origins and Diversification of the Mycorrhizal Mutualists.</title>
        <authorList>
            <consortium name="DOE Joint Genome Institute"/>
            <consortium name="Mycorrhizal Genomics Consortium"/>
            <person name="Kohler A."/>
            <person name="Kuo A."/>
            <person name="Nagy L.G."/>
            <person name="Floudas D."/>
            <person name="Copeland A."/>
            <person name="Barry K.W."/>
            <person name="Cichocki N."/>
            <person name="Veneault-Fourrey C."/>
            <person name="LaButti K."/>
            <person name="Lindquist E.A."/>
            <person name="Lipzen A."/>
            <person name="Lundell T."/>
            <person name="Morin E."/>
            <person name="Murat C."/>
            <person name="Riley R."/>
            <person name="Ohm R."/>
            <person name="Sun H."/>
            <person name="Tunlid A."/>
            <person name="Henrissat B."/>
            <person name="Grigoriev I.V."/>
            <person name="Hibbett D.S."/>
            <person name="Martin F."/>
        </authorList>
    </citation>
    <scope>NUCLEOTIDE SEQUENCE [LARGE SCALE GENOMIC DNA]</scope>
    <source>
        <strain evidence="2">UH-Slu-Lm8-n1</strain>
    </source>
</reference>
<accession>A0A0D0B1D0</accession>
<dbReference type="AlphaFoldDB" id="A0A0D0B1D0"/>
<dbReference type="Proteomes" id="UP000054485">
    <property type="component" value="Unassembled WGS sequence"/>
</dbReference>
<gene>
    <name evidence="1" type="ORF">CY34DRAFT_34995</name>
</gene>
<name>A0A0D0B1D0_9AGAM</name>